<keyword evidence="3" id="KW-1185">Reference proteome</keyword>
<evidence type="ECO:0000313" key="1">
    <source>
        <dbReference type="EMBL" id="CAI3983583.1"/>
    </source>
</evidence>
<evidence type="ECO:0000313" key="2">
    <source>
        <dbReference type="EMBL" id="CAL1136958.1"/>
    </source>
</evidence>
<dbReference type="EMBL" id="CAMXCT010000816">
    <property type="protein sequence ID" value="CAI3983583.1"/>
    <property type="molecule type" value="Genomic_DNA"/>
</dbReference>
<dbReference type="EMBL" id="CAMXCT020000816">
    <property type="protein sequence ID" value="CAL1136958.1"/>
    <property type="molecule type" value="Genomic_DNA"/>
</dbReference>
<feature type="non-terminal residue" evidence="1">
    <location>
        <position position="645"/>
    </location>
</feature>
<reference evidence="1" key="1">
    <citation type="submission" date="2022-10" db="EMBL/GenBank/DDBJ databases">
        <authorList>
            <person name="Chen Y."/>
            <person name="Dougan E. K."/>
            <person name="Chan C."/>
            <person name="Rhodes N."/>
            <person name="Thang M."/>
        </authorList>
    </citation>
    <scope>NUCLEOTIDE SEQUENCE</scope>
</reference>
<protein>
    <submittedName>
        <fullName evidence="1">Uncharacterized protein</fullName>
    </submittedName>
</protein>
<organism evidence="1">
    <name type="scientific">Cladocopium goreaui</name>
    <dbReference type="NCBI Taxonomy" id="2562237"/>
    <lineage>
        <taxon>Eukaryota</taxon>
        <taxon>Sar</taxon>
        <taxon>Alveolata</taxon>
        <taxon>Dinophyceae</taxon>
        <taxon>Suessiales</taxon>
        <taxon>Symbiodiniaceae</taxon>
        <taxon>Cladocopium</taxon>
    </lineage>
</organism>
<reference evidence="2" key="2">
    <citation type="submission" date="2024-04" db="EMBL/GenBank/DDBJ databases">
        <authorList>
            <person name="Chen Y."/>
            <person name="Shah S."/>
            <person name="Dougan E. K."/>
            <person name="Thang M."/>
            <person name="Chan C."/>
        </authorList>
    </citation>
    <scope>NUCLEOTIDE SEQUENCE [LARGE SCALE GENOMIC DNA]</scope>
</reference>
<dbReference type="Proteomes" id="UP001152797">
    <property type="component" value="Unassembled WGS sequence"/>
</dbReference>
<dbReference type="AlphaFoldDB" id="A0A9P1FPG5"/>
<dbReference type="EMBL" id="CAMXCT030000816">
    <property type="protein sequence ID" value="CAL4770895.1"/>
    <property type="molecule type" value="Genomic_DNA"/>
</dbReference>
<accession>A0A9P1FPG5</accession>
<name>A0A9P1FPG5_9DINO</name>
<dbReference type="OrthoDB" id="10545375at2759"/>
<gene>
    <name evidence="1" type="ORF">C1SCF055_LOCUS11185</name>
</gene>
<sequence length="645" mass="72271">SCCRGHKHSCSELRLHVAAWSVPEYHQELDVEVASGLAGTPRCLGDDLYRDYFEDVRRHAHGLQGGILGSRTEKLVANLAPSLMSSCPEVSLLGRLVVVERICQSLLQNPLSPEALDRQQILRQDVQDIVPNLEANLHVGYLTLVPMRIVTELLRGACGKMIQAEHEAPENMHGVLEPNYRWPSPQLAGKSLKEQGIHCHEGEKLMVGEALQDGLGFDPQILFFADLNHPMPHDGLLSNLQFPFVTENQVQEVRLDIILLRPLVGTDNRWSRRGTLVFVGQALGEELHVWRGDVLAFAGTGARMLYRNCSERCRVASLPMLQSSHFQEVHRQNTLELGATLFREYSWSAELIPTRCRASSWSAPHAPLPPLHRRAAPRRSMAHCSGRSWGQRSCRFQNLCYDVARETFEFYGNPSNSDDYLVGLSMFSDVRMSWKPDVLEASDSKSASWVDVPVYLAMRHLEELQKWTTLGLYALIMSNEDLREVHGQRLVFFLDECSLELQGDAIEFCMQFVPNPTMCIKEIPELCAKFTEQLWPLLSDWAPLEKAQVAERAPSTRILCFRSLVAGMAPWRRPVQVEDSQGMPLAQQEWAADPLFAPVSLVASKGLPGGLPSPGHDPLMASPCLPNEVIRQFQAGSIVLSCPLL</sequence>
<comment type="caution">
    <text evidence="1">The sequence shown here is derived from an EMBL/GenBank/DDBJ whole genome shotgun (WGS) entry which is preliminary data.</text>
</comment>
<proteinExistence type="predicted"/>
<evidence type="ECO:0000313" key="3">
    <source>
        <dbReference type="Proteomes" id="UP001152797"/>
    </source>
</evidence>